<keyword evidence="3" id="KW-1185">Reference proteome</keyword>
<organism evidence="2 3">
    <name type="scientific">Roseisalinus antarcticus</name>
    <dbReference type="NCBI Taxonomy" id="254357"/>
    <lineage>
        <taxon>Bacteria</taxon>
        <taxon>Pseudomonadati</taxon>
        <taxon>Pseudomonadota</taxon>
        <taxon>Alphaproteobacteria</taxon>
        <taxon>Rhodobacterales</taxon>
        <taxon>Roseobacteraceae</taxon>
        <taxon>Roseisalinus</taxon>
    </lineage>
</organism>
<feature type="transmembrane region" description="Helical" evidence="1">
    <location>
        <begin position="104"/>
        <end position="125"/>
    </location>
</feature>
<feature type="transmembrane region" description="Helical" evidence="1">
    <location>
        <begin position="176"/>
        <end position="197"/>
    </location>
</feature>
<evidence type="ECO:0000313" key="2">
    <source>
        <dbReference type="EMBL" id="SLN45243.1"/>
    </source>
</evidence>
<evidence type="ECO:0008006" key="4">
    <source>
        <dbReference type="Google" id="ProtNLM"/>
    </source>
</evidence>
<dbReference type="RefSeq" id="WP_085878722.1">
    <property type="nucleotide sequence ID" value="NZ_FWFZ01000007.1"/>
</dbReference>
<dbReference type="EMBL" id="FWFZ01000007">
    <property type="protein sequence ID" value="SLN45243.1"/>
    <property type="molecule type" value="Genomic_DNA"/>
</dbReference>
<sequence length="203" mass="21965">MHMTRPHQAATGLTGALALWAVATRVWLKMTGADLTFLWAVWDLMLYFTILTNAAIAAVFVWLAVRGRAGSARLHAGLVVPIVITGAVYHLLLADTNDYTGLDLVVDHMLHSVVPVLTVLHWAVFAPKGDLGFADMLIWVGYPTVYVVYALTRASFDGIYPYHFLNAAEQGWPVTLGWIGGIGAGFLIIGGLLVAAARIRPLA</sequence>
<dbReference type="AlphaFoldDB" id="A0A1Y5SP83"/>
<name>A0A1Y5SP83_9RHOB</name>
<dbReference type="Proteomes" id="UP000193900">
    <property type="component" value="Unassembled WGS sequence"/>
</dbReference>
<keyword evidence="1" id="KW-0812">Transmembrane</keyword>
<feature type="transmembrane region" description="Helical" evidence="1">
    <location>
        <begin position="72"/>
        <end position="92"/>
    </location>
</feature>
<accession>A0A1Y5SP83</accession>
<reference evidence="2 3" key="1">
    <citation type="submission" date="2017-03" db="EMBL/GenBank/DDBJ databases">
        <authorList>
            <person name="Afonso C.L."/>
            <person name="Miller P.J."/>
            <person name="Scott M.A."/>
            <person name="Spackman E."/>
            <person name="Goraichik I."/>
            <person name="Dimitrov K.M."/>
            <person name="Suarez D.L."/>
            <person name="Swayne D.E."/>
        </authorList>
    </citation>
    <scope>NUCLEOTIDE SEQUENCE [LARGE SCALE GENOMIC DNA]</scope>
    <source>
        <strain evidence="2 3">CECT 7023</strain>
    </source>
</reference>
<feature type="transmembrane region" description="Helical" evidence="1">
    <location>
        <begin position="44"/>
        <end position="65"/>
    </location>
</feature>
<dbReference type="NCBIfam" id="NF038065">
    <property type="entry name" value="Pr6Pr"/>
    <property type="match status" value="1"/>
</dbReference>
<dbReference type="InterPro" id="IPR049713">
    <property type="entry name" value="Pr6Pr-like"/>
</dbReference>
<dbReference type="OrthoDB" id="9809977at2"/>
<evidence type="ECO:0000256" key="1">
    <source>
        <dbReference type="SAM" id="Phobius"/>
    </source>
</evidence>
<protein>
    <recommendedName>
        <fullName evidence="4">FAR-17a/AIG1-like protein</fullName>
    </recommendedName>
</protein>
<keyword evidence="1" id="KW-1133">Transmembrane helix</keyword>
<evidence type="ECO:0000313" key="3">
    <source>
        <dbReference type="Proteomes" id="UP000193900"/>
    </source>
</evidence>
<proteinExistence type="predicted"/>
<gene>
    <name evidence="2" type="ORF">ROA7023_01865</name>
</gene>
<keyword evidence="1" id="KW-0472">Membrane</keyword>
<feature type="transmembrane region" description="Helical" evidence="1">
    <location>
        <begin position="137"/>
        <end position="156"/>
    </location>
</feature>